<dbReference type="RefSeq" id="WP_145268044.1">
    <property type="nucleotide sequence ID" value="NZ_CP036426.1"/>
</dbReference>
<comment type="subcellular location">
    <subcellularLocation>
        <location evidence="1">Cytoplasm</location>
    </subcellularLocation>
</comment>
<comment type="similarity">
    <text evidence="2">Belongs to the CRISPR system Cmr5 family.</text>
</comment>
<evidence type="ECO:0000256" key="2">
    <source>
        <dbReference type="ARBA" id="ARBA00006161"/>
    </source>
</evidence>
<keyword evidence="4" id="KW-0051">Antiviral defense</keyword>
<evidence type="ECO:0000256" key="1">
    <source>
        <dbReference type="ARBA" id="ARBA00004496"/>
    </source>
</evidence>
<dbReference type="EMBL" id="CP036426">
    <property type="protein sequence ID" value="QDV33702.1"/>
    <property type="molecule type" value="Genomic_DNA"/>
</dbReference>
<keyword evidence="7" id="KW-1185">Reference proteome</keyword>
<gene>
    <name evidence="6" type="ORF">ElP_15790</name>
</gene>
<dbReference type="GO" id="GO:0051607">
    <property type="term" value="P:defense response to virus"/>
    <property type="evidence" value="ECO:0007669"/>
    <property type="project" value="UniProtKB-KW"/>
</dbReference>
<dbReference type="OrthoDB" id="285848at2"/>
<dbReference type="InterPro" id="IPR010160">
    <property type="entry name" value="CRISPR-assoc_prot_Cmr5"/>
</dbReference>
<dbReference type="Gene3D" id="1.10.520.30">
    <property type="entry name" value="AF1862-like domain"/>
    <property type="match status" value="1"/>
</dbReference>
<proteinExistence type="inferred from homology"/>
<evidence type="ECO:0000256" key="4">
    <source>
        <dbReference type="ARBA" id="ARBA00023118"/>
    </source>
</evidence>
<dbReference type="SUPFAM" id="SSF158568">
    <property type="entry name" value="AF1862-like"/>
    <property type="match status" value="1"/>
</dbReference>
<accession>A0A518GYT7</accession>
<sequence length="132" mass="14901">MAGHQTLDQRRASHAWRVVQQVKDEGRDDARREFKLQAKRLPARVVTAGLGQALAFLEAKDYAPHLRAALTDWIGQQVSAAPGRTGDRLLRRVVEGDSDFLRLATAECLAYLQWVVRFAEAEFRDISDVEEV</sequence>
<evidence type="ECO:0000256" key="5">
    <source>
        <dbReference type="ARBA" id="ARBA00030001"/>
    </source>
</evidence>
<keyword evidence="3" id="KW-0963">Cytoplasm</keyword>
<dbReference type="CDD" id="cd09749">
    <property type="entry name" value="Cmr5_III-B"/>
    <property type="match status" value="1"/>
</dbReference>
<evidence type="ECO:0000313" key="6">
    <source>
        <dbReference type="EMBL" id="QDV33702.1"/>
    </source>
</evidence>
<dbReference type="NCBIfam" id="TIGR01881">
    <property type="entry name" value="cas_Cmr5"/>
    <property type="match status" value="1"/>
</dbReference>
<dbReference type="GO" id="GO:0005737">
    <property type="term" value="C:cytoplasm"/>
    <property type="evidence" value="ECO:0007669"/>
    <property type="project" value="UniProtKB-SubCell"/>
</dbReference>
<evidence type="ECO:0000313" key="7">
    <source>
        <dbReference type="Proteomes" id="UP000317835"/>
    </source>
</evidence>
<reference evidence="6 7" key="1">
    <citation type="submission" date="2019-02" db="EMBL/GenBank/DDBJ databases">
        <title>Deep-cultivation of Planctomycetes and their phenomic and genomic characterization uncovers novel biology.</title>
        <authorList>
            <person name="Wiegand S."/>
            <person name="Jogler M."/>
            <person name="Boedeker C."/>
            <person name="Pinto D."/>
            <person name="Vollmers J."/>
            <person name="Rivas-Marin E."/>
            <person name="Kohn T."/>
            <person name="Peeters S.H."/>
            <person name="Heuer A."/>
            <person name="Rast P."/>
            <person name="Oberbeckmann S."/>
            <person name="Bunk B."/>
            <person name="Jeske O."/>
            <person name="Meyerdierks A."/>
            <person name="Storesund J.E."/>
            <person name="Kallscheuer N."/>
            <person name="Luecker S."/>
            <person name="Lage O.M."/>
            <person name="Pohl T."/>
            <person name="Merkel B.J."/>
            <person name="Hornburger P."/>
            <person name="Mueller R.-W."/>
            <person name="Bruemmer F."/>
            <person name="Labrenz M."/>
            <person name="Spormann A.M."/>
            <person name="Op den Camp H."/>
            <person name="Overmann J."/>
            <person name="Amann R."/>
            <person name="Jetten M.S.M."/>
            <person name="Mascher T."/>
            <person name="Medema M.H."/>
            <person name="Devos D.P."/>
            <person name="Kaster A.-K."/>
            <person name="Ovreas L."/>
            <person name="Rohde M."/>
            <person name="Galperin M.Y."/>
            <person name="Jogler C."/>
        </authorList>
    </citation>
    <scope>NUCLEOTIDE SEQUENCE [LARGE SCALE GENOMIC DNA]</scope>
    <source>
        <strain evidence="6 7">ElP</strain>
    </source>
</reference>
<dbReference type="InterPro" id="IPR023101">
    <property type="entry name" value="AF1862-like_dom_sf"/>
</dbReference>
<name>A0A518GYT7_9BACT</name>
<dbReference type="Proteomes" id="UP000317835">
    <property type="component" value="Chromosome"/>
</dbReference>
<evidence type="ECO:0000256" key="3">
    <source>
        <dbReference type="ARBA" id="ARBA00022490"/>
    </source>
</evidence>
<protein>
    <recommendedName>
        <fullName evidence="5">CRISPR type III-B/RAMP module-associated protein Cmr5</fullName>
    </recommendedName>
</protein>
<dbReference type="Pfam" id="PF09701">
    <property type="entry name" value="Cas_Cmr5"/>
    <property type="match status" value="1"/>
</dbReference>
<organism evidence="6 7">
    <name type="scientific">Tautonia plasticadhaerens</name>
    <dbReference type="NCBI Taxonomy" id="2527974"/>
    <lineage>
        <taxon>Bacteria</taxon>
        <taxon>Pseudomonadati</taxon>
        <taxon>Planctomycetota</taxon>
        <taxon>Planctomycetia</taxon>
        <taxon>Isosphaerales</taxon>
        <taxon>Isosphaeraceae</taxon>
        <taxon>Tautonia</taxon>
    </lineage>
</organism>
<dbReference type="AlphaFoldDB" id="A0A518GYT7"/>
<dbReference type="KEGG" id="tpla:ElP_15790"/>